<feature type="compositionally biased region" description="Acidic residues" evidence="6">
    <location>
        <begin position="67"/>
        <end position="81"/>
    </location>
</feature>
<comment type="function">
    <text evidence="5">Effector that suppresses plant defense responses during pathogen infection.</text>
</comment>
<evidence type="ECO:0000313" key="8">
    <source>
        <dbReference type="Proteomes" id="UP001259832"/>
    </source>
</evidence>
<comment type="similarity">
    <text evidence="2 5">Belongs to the RxLR effector family.</text>
</comment>
<keyword evidence="4 5" id="KW-0732">Signal</keyword>
<dbReference type="AlphaFoldDB" id="A0AAD9GZ66"/>
<gene>
    <name evidence="7" type="ORF">P3T76_001316</name>
</gene>
<accession>A0AAD9GZ66</accession>
<feature type="compositionally biased region" description="Basic and acidic residues" evidence="6">
    <location>
        <begin position="52"/>
        <end position="66"/>
    </location>
</feature>
<comment type="subcellular location">
    <subcellularLocation>
        <location evidence="1 5">Secreted</location>
    </subcellularLocation>
</comment>
<evidence type="ECO:0000256" key="6">
    <source>
        <dbReference type="SAM" id="MobiDB-lite"/>
    </source>
</evidence>
<feature type="signal peptide" evidence="5">
    <location>
        <begin position="1"/>
        <end position="21"/>
    </location>
</feature>
<proteinExistence type="inferred from homology"/>
<dbReference type="Proteomes" id="UP001259832">
    <property type="component" value="Unassembled WGS sequence"/>
</dbReference>
<evidence type="ECO:0000313" key="7">
    <source>
        <dbReference type="EMBL" id="KAK1947306.1"/>
    </source>
</evidence>
<evidence type="ECO:0000256" key="4">
    <source>
        <dbReference type="ARBA" id="ARBA00022729"/>
    </source>
</evidence>
<evidence type="ECO:0000256" key="5">
    <source>
        <dbReference type="RuleBase" id="RU367124"/>
    </source>
</evidence>
<comment type="caution">
    <text evidence="7">The sequence shown here is derived from an EMBL/GenBank/DDBJ whole genome shotgun (WGS) entry which is preliminary data.</text>
</comment>
<dbReference type="InterPro" id="IPR031825">
    <property type="entry name" value="RXLR"/>
</dbReference>
<name>A0AAD9GZ66_9STRA</name>
<evidence type="ECO:0000256" key="1">
    <source>
        <dbReference type="ARBA" id="ARBA00004613"/>
    </source>
</evidence>
<feature type="region of interest" description="Disordered" evidence="6">
    <location>
        <begin position="51"/>
        <end position="86"/>
    </location>
</feature>
<reference evidence="7" key="1">
    <citation type="submission" date="2023-08" db="EMBL/GenBank/DDBJ databases">
        <title>Reference Genome Resource for the Citrus Pathogen Phytophthora citrophthora.</title>
        <authorList>
            <person name="Moller H."/>
            <person name="Coetzee B."/>
            <person name="Rose L.J."/>
            <person name="Van Niekerk J.M."/>
        </authorList>
    </citation>
    <scope>NUCLEOTIDE SEQUENCE</scope>
    <source>
        <strain evidence="7">STE-U-9442</strain>
    </source>
</reference>
<dbReference type="EMBL" id="JASMQC010000002">
    <property type="protein sequence ID" value="KAK1947306.1"/>
    <property type="molecule type" value="Genomic_DNA"/>
</dbReference>
<dbReference type="Pfam" id="PF16810">
    <property type="entry name" value="RXLR"/>
    <property type="match status" value="1"/>
</dbReference>
<feature type="chain" id="PRO_5042131042" description="RxLR effector protein" evidence="5">
    <location>
        <begin position="22"/>
        <end position="136"/>
    </location>
</feature>
<keyword evidence="8" id="KW-1185">Reference proteome</keyword>
<keyword evidence="3 5" id="KW-0964">Secreted</keyword>
<evidence type="ECO:0000256" key="3">
    <source>
        <dbReference type="ARBA" id="ARBA00022525"/>
    </source>
</evidence>
<sequence>MRLTYILAITVVATIHTSAAASPSADSKPAIENGAVDPVVASTFAEGGQMLRRVEDDFDDDKRNNGDDDDDDDDSDGDFDEERGVTDVVKKLNPITAVKKSAKKTAEKSAKIKEALKDAADYQKMIDRAKEMVSHH</sequence>
<organism evidence="7 8">
    <name type="scientific">Phytophthora citrophthora</name>
    <dbReference type="NCBI Taxonomy" id="4793"/>
    <lineage>
        <taxon>Eukaryota</taxon>
        <taxon>Sar</taxon>
        <taxon>Stramenopiles</taxon>
        <taxon>Oomycota</taxon>
        <taxon>Peronosporomycetes</taxon>
        <taxon>Peronosporales</taxon>
        <taxon>Peronosporaceae</taxon>
        <taxon>Phytophthora</taxon>
    </lineage>
</organism>
<comment type="domain">
    <text evidence="5">The RxLR-dEER motif acts to carry the protein into the host cell cytoplasm through binding to cell surface phosphatidylinositol-3-phosphate.</text>
</comment>
<protein>
    <recommendedName>
        <fullName evidence="5">RxLR effector protein</fullName>
    </recommendedName>
</protein>
<evidence type="ECO:0000256" key="2">
    <source>
        <dbReference type="ARBA" id="ARBA00010400"/>
    </source>
</evidence>